<protein>
    <submittedName>
        <fullName evidence="3">Para-nitrobenzyl esterase</fullName>
    </submittedName>
</protein>
<proteinExistence type="predicted"/>
<keyword evidence="4" id="KW-1185">Reference proteome</keyword>
<dbReference type="Gene3D" id="3.40.50.1820">
    <property type="entry name" value="alpha/beta hydrolase"/>
    <property type="match status" value="1"/>
</dbReference>
<gene>
    <name evidence="3" type="ORF">A6E14_04255</name>
</gene>
<organism evidence="3 4">
    <name type="scientific">Vibrio genomosp. F10</name>
    <dbReference type="NCBI Taxonomy" id="723171"/>
    <lineage>
        <taxon>Bacteria</taxon>
        <taxon>Pseudomonadati</taxon>
        <taxon>Pseudomonadota</taxon>
        <taxon>Gammaproteobacteria</taxon>
        <taxon>Vibrionales</taxon>
        <taxon>Vibrionaceae</taxon>
        <taxon>Vibrio</taxon>
    </lineage>
</organism>
<reference evidence="4" key="1">
    <citation type="submission" date="2016-06" db="EMBL/GenBank/DDBJ databases">
        <authorList>
            <person name="Hehemann J.-H."/>
            <person name="Arevalo P."/>
            <person name="Datta M.S."/>
            <person name="Polz M.F."/>
        </authorList>
    </citation>
    <scope>NUCLEOTIDE SEQUENCE [LARGE SCALE GENOMIC DNA]</scope>
    <source>
        <strain evidence="4">9CSC122</strain>
    </source>
</reference>
<dbReference type="EMBL" id="MAJZ01000105">
    <property type="protein sequence ID" value="OCH78564.1"/>
    <property type="molecule type" value="Genomic_DNA"/>
</dbReference>
<evidence type="ECO:0000313" key="3">
    <source>
        <dbReference type="EMBL" id="OCH78564.1"/>
    </source>
</evidence>
<evidence type="ECO:0000259" key="2">
    <source>
        <dbReference type="Pfam" id="PF00135"/>
    </source>
</evidence>
<dbReference type="InterPro" id="IPR002018">
    <property type="entry name" value="CarbesteraseB"/>
</dbReference>
<comment type="caution">
    <text evidence="3">The sequence shown here is derived from an EMBL/GenBank/DDBJ whole genome shotgun (WGS) entry which is preliminary data.</text>
</comment>
<dbReference type="PANTHER" id="PTHR11559">
    <property type="entry name" value="CARBOXYLESTERASE"/>
    <property type="match status" value="1"/>
</dbReference>
<dbReference type="AlphaFoldDB" id="A0A1B9R3C0"/>
<feature type="signal peptide" evidence="1">
    <location>
        <begin position="1"/>
        <end position="18"/>
    </location>
</feature>
<dbReference type="InterPro" id="IPR050309">
    <property type="entry name" value="Type-B_Carboxylest/Lipase"/>
</dbReference>
<evidence type="ECO:0000256" key="1">
    <source>
        <dbReference type="SAM" id="SignalP"/>
    </source>
</evidence>
<dbReference type="Proteomes" id="UP000093173">
    <property type="component" value="Unassembled WGS sequence"/>
</dbReference>
<dbReference type="Pfam" id="PF00135">
    <property type="entry name" value="COesterase"/>
    <property type="match status" value="1"/>
</dbReference>
<accession>A0A1B9R3C0</accession>
<sequence>MTLLNRSTLAITITLALAACGDDSSKPSVPYNPQPLQPSPPEQISLEIGDATIQATTESLVITPLDSGEKLAAVEAFKGIQFALADRFQHSIVAPLEGNIDATQFGDACPQLKTTTQIQSEDCLNLNIWRPVGTDAYADLPVYVVIHGGDFEYGAGSEPLIHGDMVVAQGADDGKPFIAVTFNYRLGLLGSVWVDGLKNPEGGNFGLGDQKHALEWVQQNIEAFGGNPQNVTLMGQGAGAMSVGILQQSKGDAAIAGEHFQRAIMQSNAYGFEYKSYDVAKSQRPEQNLEELTLAPLDEIIKVQGDILDPIQRLKSWVLTAANIPLISPTRDNSPLATLMPFAPYIEHRPPALLVEEVPGHHFTEQAIESEWIVPTVIGSNSAESNTLGMLPSLTFLIPTILEMLSQEASDIIESGDETLIVEYMGEWLESEKNVSRLRTEYRALLNDSASIDLDLSDLLERLPSSAYEAMTKLFFGLGNSDSTAELLALADFFPNDENELDVAAKNMQQFKTALHDLLFTGPNRYKVSREEATGATPSFYYFDYKPGFNVWTYDTTGENGDLDVGDLLNSISCIVGACDASELPFVFNKALKLDGSSVRPGSKDKAMMNELSRMWFSERLFEDFQYNTSTDRVLLIDNDGGIQSTQDWDNANHSGIDPKLRQGRLNGLEELGLILSQM</sequence>
<keyword evidence="1" id="KW-0732">Signal</keyword>
<dbReference type="RefSeq" id="WP_065576272.1">
    <property type="nucleotide sequence ID" value="NZ_JBNGCH010000105.1"/>
</dbReference>
<feature type="chain" id="PRO_5008634852" evidence="1">
    <location>
        <begin position="19"/>
        <end position="679"/>
    </location>
</feature>
<dbReference type="InterPro" id="IPR029058">
    <property type="entry name" value="AB_hydrolase_fold"/>
</dbReference>
<evidence type="ECO:0000313" key="4">
    <source>
        <dbReference type="Proteomes" id="UP000093173"/>
    </source>
</evidence>
<dbReference type="PROSITE" id="PS51257">
    <property type="entry name" value="PROKAR_LIPOPROTEIN"/>
    <property type="match status" value="1"/>
</dbReference>
<feature type="domain" description="Carboxylesterase type B" evidence="2">
    <location>
        <begin position="70"/>
        <end position="617"/>
    </location>
</feature>
<name>A0A1B9R3C0_9VIBR</name>
<dbReference type="SUPFAM" id="SSF53474">
    <property type="entry name" value="alpha/beta-Hydrolases"/>
    <property type="match status" value="1"/>
</dbReference>